<accession>A0A7H0Y248</accession>
<proteinExistence type="predicted"/>
<dbReference type="EMBL" id="CP061172">
    <property type="protein sequence ID" value="QNR65156.1"/>
    <property type="molecule type" value="Genomic_DNA"/>
</dbReference>
<sequence>MDFARFFGHTIKLVVLYIFITLIIPTILNGVLPQQLEKDGSVPIVNDQHSSQKVSTESEQSKVSNQKIFKTVQSLLDSMLYFLKPLLFFGIVASFTLNLIRFMFWFFHYRLAGRVSRSIWDRVSIFLNVPYINSQPHDQSEQRQPSVAEAVENLIHLESNRDPSTSETYTEQPEINLNKSEMMNEGNFLRTIRDFEPVTIPENDPERETSDLKRVIRS</sequence>
<reference evidence="3 4" key="1">
    <citation type="submission" date="2020-09" db="EMBL/GenBank/DDBJ databases">
        <title>Characterization of Paenibacillus peoriae strain ZF390 with broad-spectrum antimicrobial activity as a potential biocontrol agent.</title>
        <authorList>
            <person name="Li L."/>
            <person name="Zhao Y."/>
            <person name="Li B."/>
            <person name="Xie X."/>
        </authorList>
    </citation>
    <scope>NUCLEOTIDE SEQUENCE [LARGE SCALE GENOMIC DNA]</scope>
    <source>
        <strain evidence="3 4">ZF390</strain>
    </source>
</reference>
<evidence type="ECO:0000256" key="1">
    <source>
        <dbReference type="SAM" id="MobiDB-lite"/>
    </source>
</evidence>
<feature type="compositionally biased region" description="Basic and acidic residues" evidence="1">
    <location>
        <begin position="204"/>
        <end position="218"/>
    </location>
</feature>
<dbReference type="Proteomes" id="UP000516384">
    <property type="component" value="Chromosome"/>
</dbReference>
<feature type="transmembrane region" description="Helical" evidence="2">
    <location>
        <begin position="86"/>
        <end position="107"/>
    </location>
</feature>
<dbReference type="RefSeq" id="WP_190297065.1">
    <property type="nucleotide sequence ID" value="NZ_CP061172.1"/>
</dbReference>
<protein>
    <submittedName>
        <fullName evidence="3">Uncharacterized protein</fullName>
    </submittedName>
</protein>
<keyword evidence="2" id="KW-0472">Membrane</keyword>
<evidence type="ECO:0000313" key="4">
    <source>
        <dbReference type="Proteomes" id="UP000516384"/>
    </source>
</evidence>
<evidence type="ECO:0000256" key="2">
    <source>
        <dbReference type="SAM" id="Phobius"/>
    </source>
</evidence>
<evidence type="ECO:0000313" key="3">
    <source>
        <dbReference type="EMBL" id="QNR65156.1"/>
    </source>
</evidence>
<keyword evidence="2" id="KW-0812">Transmembrane</keyword>
<gene>
    <name evidence="3" type="ORF">IAQ67_14660</name>
</gene>
<keyword evidence="2" id="KW-1133">Transmembrane helix</keyword>
<name>A0A7H0Y248_9BACL</name>
<organism evidence="3 4">
    <name type="scientific">Paenibacillus peoriae</name>
    <dbReference type="NCBI Taxonomy" id="59893"/>
    <lineage>
        <taxon>Bacteria</taxon>
        <taxon>Bacillati</taxon>
        <taxon>Bacillota</taxon>
        <taxon>Bacilli</taxon>
        <taxon>Bacillales</taxon>
        <taxon>Paenibacillaceae</taxon>
        <taxon>Paenibacillus</taxon>
    </lineage>
</organism>
<feature type="transmembrane region" description="Helical" evidence="2">
    <location>
        <begin position="12"/>
        <end position="32"/>
    </location>
</feature>
<feature type="region of interest" description="Disordered" evidence="1">
    <location>
        <begin position="199"/>
        <end position="218"/>
    </location>
</feature>
<dbReference type="AlphaFoldDB" id="A0A7H0Y248"/>